<evidence type="ECO:0000256" key="8">
    <source>
        <dbReference type="PIRSR" id="PIRSR625705-1"/>
    </source>
</evidence>
<dbReference type="InterPro" id="IPR015882">
    <property type="entry name" value="HEX_bac_N"/>
</dbReference>
<dbReference type="PRINTS" id="PR00738">
    <property type="entry name" value="GLHYDRLASE20"/>
</dbReference>
<keyword evidence="5" id="KW-0326">Glycosidase</keyword>
<evidence type="ECO:0000256" key="1">
    <source>
        <dbReference type="ARBA" id="ARBA00001231"/>
    </source>
</evidence>
<dbReference type="SUPFAM" id="SSF55545">
    <property type="entry name" value="beta-N-acetylhexosaminidase-like domain"/>
    <property type="match status" value="1"/>
</dbReference>
<sequence length="791" mass="88123">MRARYPSSASGLTFKSLLTVLAVSLLGLGHATANSAPEKTAATALAPAYGIIPRPVSLTPKEGQFTLTRDTALVISDEKIRPAATLFRDLITPATGYILPVTTEAPAGPAIRLSLTKGGDNPEAYQLSVSPTQVSITASGTAGLFYGLQSLRQLLPVEIDSPAVINHTPWTIPAVEIDDAPLYAYRGLHLDVSRSFFDVAFIKRYIDFIALHKMNRFHWHLTDNQGWRMEIKKYPKLTEIGATRPETVIGHTINRDPHYDGAPVTGYYTQDQIREVVAYAAAREITIVPEIDIPGHASAMLAAYPEIGCVAKDFKVKTRFGVFLDNVCPTEEAFAFLDNIFAEMVELFPGPVLHIGGDEILFDQWQDCAPCTEIIKRENLEDYHGLQSYFIKRVEKLVQKHGKQMAGWNEILDGGINPSAIIYSWTGTQAGIEAAQAGHDVIMAPSRHIYFDQYESLNLDEPQSIHSITPLHEVYHYDPMPAELTPEQQKHILGAQGHIWTEYLRSPRRVEYALFPRLSALSEITWTPKDQQSWPDYLTRLDRYFQRLDLMGINASHATYKVYGEPVVTGRTLSLTLKVEGHDHAIRYTLDGSKPTARSPLYTGPLTLDQKVTVRAVGQNITTGALYGDYRQSFEPHKAMGRKITFASAPIVGENAHPQATLIDGLRATDRIFQLAEWSQWYDTDLEAVIDLEKMTAVSEVRLGVEAGQYRRLHPPKSISVMTSADNKTWRTVAQLNEAKIRASGPTVSLPFPAQKARYIKIIATKNDKVLSAQYEKMVPVSIFIDEIIVQ</sequence>
<proteinExistence type="inferred from homology"/>
<dbReference type="SUPFAM" id="SSF51445">
    <property type="entry name" value="(Trans)glycosidases"/>
    <property type="match status" value="1"/>
</dbReference>
<name>A0A2G4YRA0_9PROT</name>
<keyword evidence="9" id="KW-0732">Signal</keyword>
<dbReference type="Gene3D" id="3.20.20.80">
    <property type="entry name" value="Glycosidases"/>
    <property type="match status" value="1"/>
</dbReference>
<dbReference type="Gene3D" id="3.30.379.10">
    <property type="entry name" value="Chitobiase/beta-hexosaminidase domain 2-like"/>
    <property type="match status" value="1"/>
</dbReference>
<evidence type="ECO:0000313" key="15">
    <source>
        <dbReference type="Proteomes" id="UP000229730"/>
    </source>
</evidence>
<accession>A0A2G4YRA0</accession>
<gene>
    <name evidence="14" type="ORF">CRD36_08795</name>
</gene>
<dbReference type="CDD" id="cd06563">
    <property type="entry name" value="GH20_chitobiase-like"/>
    <property type="match status" value="1"/>
</dbReference>
<evidence type="ECO:0000256" key="3">
    <source>
        <dbReference type="ARBA" id="ARBA00012663"/>
    </source>
</evidence>
<dbReference type="PANTHER" id="PTHR22600">
    <property type="entry name" value="BETA-HEXOSAMINIDASE"/>
    <property type="match status" value="1"/>
</dbReference>
<keyword evidence="15" id="KW-1185">Reference proteome</keyword>
<feature type="domain" description="Glycoside hydrolase family 20 catalytic" evidence="10">
    <location>
        <begin position="183"/>
        <end position="528"/>
    </location>
</feature>
<evidence type="ECO:0000256" key="7">
    <source>
        <dbReference type="ARBA" id="ARBA00033000"/>
    </source>
</evidence>
<dbReference type="Pfam" id="PF00728">
    <property type="entry name" value="Glyco_hydro_20"/>
    <property type="match status" value="1"/>
</dbReference>
<dbReference type="PANTHER" id="PTHR22600:SF57">
    <property type="entry name" value="BETA-N-ACETYLHEXOSAMINIDASE"/>
    <property type="match status" value="1"/>
</dbReference>
<feature type="active site" description="Proton donor" evidence="8">
    <location>
        <position position="359"/>
    </location>
</feature>
<comment type="catalytic activity">
    <reaction evidence="1">
        <text>Hydrolysis of terminal non-reducing N-acetyl-D-hexosamine residues in N-acetyl-beta-D-hexosaminides.</text>
        <dbReference type="EC" id="3.2.1.52"/>
    </reaction>
</comment>
<evidence type="ECO:0000313" key="14">
    <source>
        <dbReference type="EMBL" id="PHZ84817.1"/>
    </source>
</evidence>
<dbReference type="InterPro" id="IPR015883">
    <property type="entry name" value="Glyco_hydro_20_cat"/>
</dbReference>
<dbReference type="Proteomes" id="UP000229730">
    <property type="component" value="Unassembled WGS sequence"/>
</dbReference>
<dbReference type="EC" id="3.2.1.52" evidence="3"/>
<evidence type="ECO:0000256" key="9">
    <source>
        <dbReference type="SAM" id="SignalP"/>
    </source>
</evidence>
<dbReference type="EMBL" id="PDEM01000020">
    <property type="protein sequence ID" value="PHZ84817.1"/>
    <property type="molecule type" value="Genomic_DNA"/>
</dbReference>
<dbReference type="Pfam" id="PF02838">
    <property type="entry name" value="Glyco_hydro_20b"/>
    <property type="match status" value="1"/>
</dbReference>
<evidence type="ECO:0000259" key="13">
    <source>
        <dbReference type="Pfam" id="PF13290"/>
    </source>
</evidence>
<dbReference type="Pfam" id="PF13290">
    <property type="entry name" value="CHB_HEX_C_1"/>
    <property type="match status" value="1"/>
</dbReference>
<dbReference type="InterPro" id="IPR059177">
    <property type="entry name" value="GH29D-like_dom"/>
</dbReference>
<dbReference type="Pfam" id="PF00754">
    <property type="entry name" value="F5_F8_type_C"/>
    <property type="match status" value="1"/>
</dbReference>
<dbReference type="InterPro" id="IPR029018">
    <property type="entry name" value="Hex-like_dom2"/>
</dbReference>
<dbReference type="SUPFAM" id="SSF49785">
    <property type="entry name" value="Galactose-binding domain-like"/>
    <property type="match status" value="1"/>
</dbReference>
<comment type="caution">
    <text evidence="14">The sequence shown here is derived from an EMBL/GenBank/DDBJ whole genome shotgun (WGS) entry which is preliminary data.</text>
</comment>
<feature type="chain" id="PRO_5013646725" description="beta-N-acetylhexosaminidase" evidence="9">
    <location>
        <begin position="36"/>
        <end position="791"/>
    </location>
</feature>
<dbReference type="Gene3D" id="2.60.120.260">
    <property type="entry name" value="Galactose-binding domain-like"/>
    <property type="match status" value="1"/>
</dbReference>
<feature type="domain" description="GH29D-like beta-sandwich" evidence="13">
    <location>
        <begin position="574"/>
        <end position="619"/>
    </location>
</feature>
<evidence type="ECO:0000259" key="11">
    <source>
        <dbReference type="Pfam" id="PF00754"/>
    </source>
</evidence>
<dbReference type="OrthoDB" id="9763537at2"/>
<evidence type="ECO:0000256" key="6">
    <source>
        <dbReference type="ARBA" id="ARBA00030512"/>
    </source>
</evidence>
<evidence type="ECO:0000259" key="12">
    <source>
        <dbReference type="Pfam" id="PF02838"/>
    </source>
</evidence>
<dbReference type="AlphaFoldDB" id="A0A2G4YRA0"/>
<evidence type="ECO:0000256" key="5">
    <source>
        <dbReference type="ARBA" id="ARBA00023295"/>
    </source>
</evidence>
<reference evidence="14 15" key="1">
    <citation type="submission" date="2017-10" db="EMBL/GenBank/DDBJ databases">
        <title>Frigbacter circumglobatus gen. nov. sp. nov., isolated from sediment cultured in situ.</title>
        <authorList>
            <person name="Zhao Z."/>
        </authorList>
    </citation>
    <scope>NUCLEOTIDE SEQUENCE [LARGE SCALE GENOMIC DNA]</scope>
    <source>
        <strain evidence="14 15">ZYL</strain>
    </source>
</reference>
<dbReference type="GO" id="GO:0016020">
    <property type="term" value="C:membrane"/>
    <property type="evidence" value="ECO:0007669"/>
    <property type="project" value="TreeGrafter"/>
</dbReference>
<dbReference type="GO" id="GO:0005975">
    <property type="term" value="P:carbohydrate metabolic process"/>
    <property type="evidence" value="ECO:0007669"/>
    <property type="project" value="InterPro"/>
</dbReference>
<evidence type="ECO:0000256" key="4">
    <source>
        <dbReference type="ARBA" id="ARBA00022801"/>
    </source>
</evidence>
<dbReference type="InterPro" id="IPR000421">
    <property type="entry name" value="FA58C"/>
</dbReference>
<dbReference type="GO" id="GO:0030203">
    <property type="term" value="P:glycosaminoglycan metabolic process"/>
    <property type="evidence" value="ECO:0007669"/>
    <property type="project" value="TreeGrafter"/>
</dbReference>
<protein>
    <recommendedName>
        <fullName evidence="3">beta-N-acetylhexosaminidase</fullName>
        <ecNumber evidence="3">3.2.1.52</ecNumber>
    </recommendedName>
    <alternativeName>
        <fullName evidence="6">Beta-N-acetylhexosaminidase</fullName>
    </alternativeName>
    <alternativeName>
        <fullName evidence="7">N-acetyl-beta-glucosaminidase</fullName>
    </alternativeName>
</protein>
<dbReference type="InterPro" id="IPR008979">
    <property type="entry name" value="Galactose-bd-like_sf"/>
</dbReference>
<dbReference type="InterPro" id="IPR017853">
    <property type="entry name" value="GH"/>
</dbReference>
<evidence type="ECO:0000259" key="10">
    <source>
        <dbReference type="Pfam" id="PF00728"/>
    </source>
</evidence>
<dbReference type="InParanoid" id="A0A2G4YRA0"/>
<keyword evidence="4" id="KW-0378">Hydrolase</keyword>
<evidence type="ECO:0000256" key="2">
    <source>
        <dbReference type="ARBA" id="ARBA00006285"/>
    </source>
</evidence>
<dbReference type="RefSeq" id="WP_099472389.1">
    <property type="nucleotide sequence ID" value="NZ_CP041025.1"/>
</dbReference>
<comment type="similarity">
    <text evidence="2">Belongs to the glycosyl hydrolase 20 family.</text>
</comment>
<organism evidence="14 15">
    <name type="scientific">Paremcibacter congregatus</name>
    <dbReference type="NCBI Taxonomy" id="2043170"/>
    <lineage>
        <taxon>Bacteria</taxon>
        <taxon>Pseudomonadati</taxon>
        <taxon>Pseudomonadota</taxon>
        <taxon>Alphaproteobacteria</taxon>
        <taxon>Emcibacterales</taxon>
        <taxon>Emcibacteraceae</taxon>
        <taxon>Paremcibacter</taxon>
    </lineage>
</organism>
<dbReference type="InterPro" id="IPR025705">
    <property type="entry name" value="Beta_hexosaminidase_sua/sub"/>
</dbReference>
<feature type="signal peptide" evidence="9">
    <location>
        <begin position="1"/>
        <end position="35"/>
    </location>
</feature>
<dbReference type="GO" id="GO:0004563">
    <property type="term" value="F:beta-N-acetylhexosaminidase activity"/>
    <property type="evidence" value="ECO:0007669"/>
    <property type="project" value="UniProtKB-EC"/>
</dbReference>
<feature type="domain" description="F5/8 type C" evidence="11">
    <location>
        <begin position="654"/>
        <end position="767"/>
    </location>
</feature>
<feature type="domain" description="Beta-hexosaminidase bacterial type N-terminal" evidence="12">
    <location>
        <begin position="49"/>
        <end position="180"/>
    </location>
</feature>